<sequence>MRILFSYADRNQFDPFLLLDYAGPHQFAPAEAKRGVGKHPHRGFEIVTILYSGELEHGDSNGRRAKIGPGDVQWMTAASGIVHEKFHSERFAKEGGMLEMVQLWVNLPAADKMAPPKYQDLLGDQFPSVTFPSDAGTACVIACELLDAKCPASTFTPINVWDLQLSASGVVDLQLPVGHMSLLIVQSGDARVNDKRVKAVELVLFDRDGSGVHVAADSDTRMLVLMGQPIREPVVGQGPFVIASRAEIQEAICDYRAGKMGTLS</sequence>
<feature type="binding site" evidence="2">
    <location>
        <position position="89"/>
    </location>
    <ligand>
        <name>Fe cation</name>
        <dbReference type="ChEBI" id="CHEBI:24875"/>
    </ligand>
</feature>
<dbReference type="PANTHER" id="PTHR43594">
    <property type="entry name" value="QUERCETIN 2,3-DIOXYGENASE"/>
    <property type="match status" value="1"/>
</dbReference>
<dbReference type="InterPro" id="IPR008778">
    <property type="entry name" value="Pirin_C_dom"/>
</dbReference>
<dbReference type="InterPro" id="IPR014710">
    <property type="entry name" value="RmlC-like_jellyroll"/>
</dbReference>
<accession>A0A517NW21</accession>
<evidence type="ECO:0000259" key="4">
    <source>
        <dbReference type="Pfam" id="PF02678"/>
    </source>
</evidence>
<keyword evidence="6" id="KW-0560">Oxidoreductase</keyword>
<keyword evidence="6" id="KW-0223">Dioxygenase</keyword>
<feature type="binding site" evidence="2">
    <location>
        <position position="39"/>
    </location>
    <ligand>
        <name>Fe cation</name>
        <dbReference type="ChEBI" id="CHEBI:24875"/>
    </ligand>
</feature>
<feature type="domain" description="Pirin C-terminal" evidence="5">
    <location>
        <begin position="160"/>
        <end position="261"/>
    </location>
</feature>
<feature type="binding site" evidence="2">
    <location>
        <position position="41"/>
    </location>
    <ligand>
        <name>Fe cation</name>
        <dbReference type="ChEBI" id="CHEBI:24875"/>
    </ligand>
</feature>
<dbReference type="InterPro" id="IPR011051">
    <property type="entry name" value="RmlC_Cupin_sf"/>
</dbReference>
<evidence type="ECO:0000256" key="3">
    <source>
        <dbReference type="RuleBase" id="RU003457"/>
    </source>
</evidence>
<dbReference type="SUPFAM" id="SSF51182">
    <property type="entry name" value="RmlC-like cupins"/>
    <property type="match status" value="1"/>
</dbReference>
<dbReference type="PIRSF" id="PIRSF006232">
    <property type="entry name" value="Pirin"/>
    <property type="match status" value="1"/>
</dbReference>
<dbReference type="CDD" id="cd02247">
    <property type="entry name" value="cupin_pirin_C"/>
    <property type="match status" value="1"/>
</dbReference>
<feature type="domain" description="Pirin N-terminal" evidence="4">
    <location>
        <begin position="7"/>
        <end position="105"/>
    </location>
</feature>
<feature type="binding site" evidence="2">
    <location>
        <position position="87"/>
    </location>
    <ligand>
        <name>Fe cation</name>
        <dbReference type="ChEBI" id="CHEBI:24875"/>
    </ligand>
</feature>
<comment type="cofactor">
    <cofactor evidence="2">
        <name>Fe cation</name>
        <dbReference type="ChEBI" id="CHEBI:24875"/>
    </cofactor>
    <text evidence="2">Binds 1 Fe cation per subunit.</text>
</comment>
<reference evidence="6 7" key="1">
    <citation type="submission" date="2019-02" db="EMBL/GenBank/DDBJ databases">
        <title>Deep-cultivation of Planctomycetes and their phenomic and genomic characterization uncovers novel biology.</title>
        <authorList>
            <person name="Wiegand S."/>
            <person name="Jogler M."/>
            <person name="Boedeker C."/>
            <person name="Pinto D."/>
            <person name="Vollmers J."/>
            <person name="Rivas-Marin E."/>
            <person name="Kohn T."/>
            <person name="Peeters S.H."/>
            <person name="Heuer A."/>
            <person name="Rast P."/>
            <person name="Oberbeckmann S."/>
            <person name="Bunk B."/>
            <person name="Jeske O."/>
            <person name="Meyerdierks A."/>
            <person name="Storesund J.E."/>
            <person name="Kallscheuer N."/>
            <person name="Luecker S."/>
            <person name="Lage O.M."/>
            <person name="Pohl T."/>
            <person name="Merkel B.J."/>
            <person name="Hornburger P."/>
            <person name="Mueller R.-W."/>
            <person name="Bruemmer F."/>
            <person name="Labrenz M."/>
            <person name="Spormann A.M."/>
            <person name="Op den Camp H."/>
            <person name="Overmann J."/>
            <person name="Amann R."/>
            <person name="Jetten M.S.M."/>
            <person name="Mascher T."/>
            <person name="Medema M.H."/>
            <person name="Devos D.P."/>
            <person name="Kaster A.-K."/>
            <person name="Ovreas L."/>
            <person name="Rohde M."/>
            <person name="Galperin M.Y."/>
            <person name="Jogler C."/>
        </authorList>
    </citation>
    <scope>NUCLEOTIDE SEQUENCE [LARGE SCALE GENOMIC DNA]</scope>
    <source>
        <strain evidence="6 7">K23_9</strain>
    </source>
</reference>
<dbReference type="EC" id="1.13.11.24" evidence="6"/>
<evidence type="ECO:0000313" key="7">
    <source>
        <dbReference type="Proteomes" id="UP000319817"/>
    </source>
</evidence>
<name>A0A517NW21_9BACT</name>
<dbReference type="GO" id="GO:0046872">
    <property type="term" value="F:metal ion binding"/>
    <property type="evidence" value="ECO:0007669"/>
    <property type="project" value="UniProtKB-KW"/>
</dbReference>
<proteinExistence type="inferred from homology"/>
<dbReference type="Pfam" id="PF02678">
    <property type="entry name" value="Pirin"/>
    <property type="match status" value="1"/>
</dbReference>
<dbReference type="EMBL" id="CP036526">
    <property type="protein sequence ID" value="QDT11324.1"/>
    <property type="molecule type" value="Genomic_DNA"/>
</dbReference>
<dbReference type="InterPro" id="IPR053186">
    <property type="entry name" value="QDO-related"/>
</dbReference>
<dbReference type="GO" id="GO:0008127">
    <property type="term" value="F:quercetin 2,3-dioxygenase activity"/>
    <property type="evidence" value="ECO:0007669"/>
    <property type="project" value="UniProtKB-EC"/>
</dbReference>
<protein>
    <submittedName>
        <fullName evidence="6">Quercetin 2,3-dioxygenase</fullName>
        <ecNumber evidence="6">1.13.11.24</ecNumber>
    </submittedName>
</protein>
<dbReference type="InterPro" id="IPR003829">
    <property type="entry name" value="Pirin_N_dom"/>
</dbReference>
<dbReference type="Proteomes" id="UP000319817">
    <property type="component" value="Chromosome"/>
</dbReference>
<evidence type="ECO:0000313" key="6">
    <source>
        <dbReference type="EMBL" id="QDT11324.1"/>
    </source>
</evidence>
<keyword evidence="2" id="KW-0408">Iron</keyword>
<dbReference type="CDD" id="cd02909">
    <property type="entry name" value="cupin_pirin_N"/>
    <property type="match status" value="1"/>
</dbReference>
<evidence type="ECO:0000259" key="5">
    <source>
        <dbReference type="Pfam" id="PF05726"/>
    </source>
</evidence>
<gene>
    <name evidence="6" type="primary">yhhW</name>
    <name evidence="6" type="ORF">K239x_33190</name>
</gene>
<dbReference type="Pfam" id="PF05726">
    <property type="entry name" value="Pirin_C"/>
    <property type="match status" value="1"/>
</dbReference>
<keyword evidence="7" id="KW-1185">Reference proteome</keyword>
<evidence type="ECO:0000256" key="1">
    <source>
        <dbReference type="ARBA" id="ARBA00008416"/>
    </source>
</evidence>
<dbReference type="AlphaFoldDB" id="A0A517NW21"/>
<keyword evidence="2" id="KW-0479">Metal-binding</keyword>
<comment type="similarity">
    <text evidence="1 3">Belongs to the pirin family.</text>
</comment>
<dbReference type="InterPro" id="IPR012093">
    <property type="entry name" value="Pirin"/>
</dbReference>
<evidence type="ECO:0000256" key="2">
    <source>
        <dbReference type="PIRSR" id="PIRSR006232-1"/>
    </source>
</evidence>
<dbReference type="Gene3D" id="2.60.120.10">
    <property type="entry name" value="Jelly Rolls"/>
    <property type="match status" value="2"/>
</dbReference>
<dbReference type="RefSeq" id="WP_419189007.1">
    <property type="nucleotide sequence ID" value="NZ_CP036526.1"/>
</dbReference>
<dbReference type="PANTHER" id="PTHR43594:SF1">
    <property type="entry name" value="QUERCETIN 2,3-DIOXYGENASE PA2418-RELATED"/>
    <property type="match status" value="1"/>
</dbReference>
<organism evidence="6 7">
    <name type="scientific">Stieleria marina</name>
    <dbReference type="NCBI Taxonomy" id="1930275"/>
    <lineage>
        <taxon>Bacteria</taxon>
        <taxon>Pseudomonadati</taxon>
        <taxon>Planctomycetota</taxon>
        <taxon>Planctomycetia</taxon>
        <taxon>Pirellulales</taxon>
        <taxon>Pirellulaceae</taxon>
        <taxon>Stieleria</taxon>
    </lineage>
</organism>